<evidence type="ECO:0000313" key="2">
    <source>
        <dbReference type="Proteomes" id="UP000019666"/>
    </source>
</evidence>
<dbReference type="AlphaFoldDB" id="A0A017HLU7"/>
<sequence>MSVFMVNLRGCSERLIVRFASPTLSDLAQELQFSRFVVGELLEVDGEAIDKGIVLPSNQIAMIREPE</sequence>
<protein>
    <submittedName>
        <fullName evidence="1">Uncharacterized protein</fullName>
    </submittedName>
</protein>
<reference evidence="1 2" key="1">
    <citation type="submission" date="2013-02" db="EMBL/GenBank/DDBJ databases">
        <authorList>
            <person name="Fiebig A."/>
            <person name="Goeker M."/>
            <person name="Klenk H.-P.P."/>
        </authorList>
    </citation>
    <scope>NUCLEOTIDE SEQUENCE [LARGE SCALE GENOMIC DNA]</scope>
    <source>
        <strain evidence="1 2">DSM 19309</strain>
    </source>
</reference>
<gene>
    <name evidence="1" type="ORF">Rumeso_03124</name>
</gene>
<dbReference type="EMBL" id="AOSK01000087">
    <property type="protein sequence ID" value="EYD75300.1"/>
    <property type="molecule type" value="Genomic_DNA"/>
</dbReference>
<name>A0A017HLU7_9RHOB</name>
<dbReference type="HOGENOM" id="CLU_205352_0_0_5"/>
<dbReference type="RefSeq" id="WP_037278112.1">
    <property type="nucleotide sequence ID" value="NZ_KK088554.1"/>
</dbReference>
<proteinExistence type="predicted"/>
<dbReference type="Proteomes" id="UP000019666">
    <property type="component" value="Unassembled WGS sequence"/>
</dbReference>
<accession>A0A017HLU7</accession>
<evidence type="ECO:0000313" key="1">
    <source>
        <dbReference type="EMBL" id="EYD75300.1"/>
    </source>
</evidence>
<organism evidence="1 2">
    <name type="scientific">Rubellimicrobium mesophilum DSM 19309</name>
    <dbReference type="NCBI Taxonomy" id="442562"/>
    <lineage>
        <taxon>Bacteria</taxon>
        <taxon>Pseudomonadati</taxon>
        <taxon>Pseudomonadota</taxon>
        <taxon>Alphaproteobacteria</taxon>
        <taxon>Rhodobacterales</taxon>
        <taxon>Roseobacteraceae</taxon>
        <taxon>Rubellimicrobium</taxon>
    </lineage>
</organism>
<keyword evidence="2" id="KW-1185">Reference proteome</keyword>
<comment type="caution">
    <text evidence="1">The sequence shown here is derived from an EMBL/GenBank/DDBJ whole genome shotgun (WGS) entry which is preliminary data.</text>
</comment>